<dbReference type="InterPro" id="IPR013761">
    <property type="entry name" value="SAM/pointed_sf"/>
</dbReference>
<keyword evidence="1" id="KW-0479">Metal-binding</keyword>
<dbReference type="EMBL" id="CAXLJM020000072">
    <property type="protein sequence ID" value="CAL8127112.1"/>
    <property type="molecule type" value="Genomic_DNA"/>
</dbReference>
<dbReference type="SMART" id="SM00109">
    <property type="entry name" value="C1"/>
    <property type="match status" value="2"/>
</dbReference>
<dbReference type="PRINTS" id="PR00401">
    <property type="entry name" value="SH2DOMAIN"/>
</dbReference>
<dbReference type="InterPro" id="IPR001660">
    <property type="entry name" value="SAM"/>
</dbReference>
<dbReference type="SMART" id="SM00324">
    <property type="entry name" value="RhoGAP"/>
    <property type="match status" value="1"/>
</dbReference>
<evidence type="ECO:0008006" key="11">
    <source>
        <dbReference type="Google" id="ProtNLM"/>
    </source>
</evidence>
<dbReference type="Gene3D" id="1.10.555.10">
    <property type="entry name" value="Rho GTPase activation protein"/>
    <property type="match status" value="1"/>
</dbReference>
<dbReference type="Pfam" id="PF00130">
    <property type="entry name" value="C1_1"/>
    <property type="match status" value="2"/>
</dbReference>
<keyword evidence="10" id="KW-1185">Reference proteome</keyword>
<comment type="caution">
    <text evidence="9">The sequence shown here is derived from an EMBL/GenBank/DDBJ whole genome shotgun (WGS) entry which is preliminary data.</text>
</comment>
<feature type="region of interest" description="Disordered" evidence="4">
    <location>
        <begin position="129"/>
        <end position="152"/>
    </location>
</feature>
<dbReference type="InterPro" id="IPR046349">
    <property type="entry name" value="C1-like_sf"/>
</dbReference>
<dbReference type="InterPro" id="IPR000980">
    <property type="entry name" value="SH2"/>
</dbReference>
<dbReference type="Proteomes" id="UP001642540">
    <property type="component" value="Unassembled WGS sequence"/>
</dbReference>
<dbReference type="CDD" id="cd00159">
    <property type="entry name" value="RhoGAP"/>
    <property type="match status" value="1"/>
</dbReference>
<name>A0ABP1RFH7_9HEXA</name>
<keyword evidence="3" id="KW-0727">SH2 domain</keyword>
<evidence type="ECO:0000259" key="7">
    <source>
        <dbReference type="PROSITE" id="PS50105"/>
    </source>
</evidence>
<dbReference type="Gene3D" id="1.10.150.50">
    <property type="entry name" value="Transcription Factor, Ets-1"/>
    <property type="match status" value="1"/>
</dbReference>
<dbReference type="InterPro" id="IPR002219">
    <property type="entry name" value="PKC_DAG/PE"/>
</dbReference>
<evidence type="ECO:0000256" key="2">
    <source>
        <dbReference type="ARBA" id="ARBA00022833"/>
    </source>
</evidence>
<dbReference type="InterPro" id="IPR008936">
    <property type="entry name" value="Rho_GTPase_activation_prot"/>
</dbReference>
<feature type="domain" description="SH2" evidence="5">
    <location>
        <begin position="600"/>
        <end position="694"/>
    </location>
</feature>
<feature type="compositionally biased region" description="Polar residues" evidence="4">
    <location>
        <begin position="135"/>
        <end position="144"/>
    </location>
</feature>
<keyword evidence="2" id="KW-0862">Zinc</keyword>
<dbReference type="PROSITE" id="PS50001">
    <property type="entry name" value="SH2"/>
    <property type="match status" value="2"/>
</dbReference>
<proteinExistence type="predicted"/>
<accession>A0ABP1RFH7</accession>
<dbReference type="Pfam" id="PF00620">
    <property type="entry name" value="RhoGAP"/>
    <property type="match status" value="1"/>
</dbReference>
<dbReference type="InterPro" id="IPR032498">
    <property type="entry name" value="PI3K_P85_iSH2"/>
</dbReference>
<dbReference type="PROSITE" id="PS50105">
    <property type="entry name" value="SAM_DOMAIN"/>
    <property type="match status" value="1"/>
</dbReference>
<dbReference type="Gene3D" id="3.30.60.20">
    <property type="match status" value="2"/>
</dbReference>
<evidence type="ECO:0000259" key="5">
    <source>
        <dbReference type="PROSITE" id="PS50001"/>
    </source>
</evidence>
<evidence type="ECO:0000256" key="4">
    <source>
        <dbReference type="SAM" id="MobiDB-lite"/>
    </source>
</evidence>
<dbReference type="SUPFAM" id="SSF57889">
    <property type="entry name" value="Cysteine-rich domain"/>
    <property type="match status" value="2"/>
</dbReference>
<sequence>MEDRGCANSDYGNRDEFHSGMIRKTTNTSGDDSGYVGSPAPLDMYQVTTNKGFYRQMSSKGSNMTAVDDAKSHQLCDAIFTTPVLCHFCCDYIWGSGKVGLQCEDCQKCFHTDCLSAYKNLSNLASSGLSSPAGTANQRHSTGHSSRESAESDIKTPDIYAIENCSFYSSASSPTSPVNVPVKEWTTRLVAEWLAAVNLWDVADIFLNGDITGEQLLNLNAQQLEALGIHDEFQQQAVLSSVDELRQHEQNGGDTVFKNVGSHSPRSHEFVRMTFATLTRCDSCQKFLRGLFHQGVICQRCGYIAHQKCIALGLPSCDPASDDFRPQLEHLRHRVSGKHLCLTFDPSTAVAPNILIALCGEIERRLDFESTRLVPELASIFDGNIATLAQTKPELWDQLASCLASNVNPAAALSSVVKDWKVEEVASAIRRYFRELPEPLIPTNLYEDFIRVGKLQIDSDALLMMDKLIVNSLPQHHSRCLQYFGSHLAKICKISEKWGNNGHAHIDAEKILSYFYSMVILRPTWENIISILDNFKIHVRIVSLLIEFYGGMGKERRSRRKGNLISEMDRASVEYVISRQESLSSDKFNKTERELQNAEWYWEGLTREEVVEKLWDCPDGSFLVRDASTKNGEYTLTVLYGQTPKLLRISQRNGKYGLTEPYNFRSVVHLIEYYREHSLAEYNNSLDVKLTYPISKFDKGDEEEDKDKLLAVLGEVSRDYLVKSRYFELHSNLHTQTADEIHLKKQAVDAFDCAIGFFREQITVHKQHQAQAAGDTKTMKEMEDNFMYLREKLKSMEVSREQVVQSLSKQTAYCRLVETEIISIKPQLAHLRKQRSRLVKRLEVMNVDVEAALSPGIIDVWDDNLWYKCDASRQEAQYILKDRPEGTFLVRKSSKGELALSLTLSGGVVGHCIIYQGSVGFGFTRQTTYFPSARALILYYSCHSLEECNQQLRTCLKYPAFALTSHGVSSSNNGYYAINVMSPTS</sequence>
<dbReference type="SMART" id="SM00454">
    <property type="entry name" value="SAM"/>
    <property type="match status" value="1"/>
</dbReference>
<evidence type="ECO:0000256" key="1">
    <source>
        <dbReference type="ARBA" id="ARBA00022723"/>
    </source>
</evidence>
<evidence type="ECO:0000259" key="8">
    <source>
        <dbReference type="PROSITE" id="PS50238"/>
    </source>
</evidence>
<dbReference type="PROSITE" id="PS50081">
    <property type="entry name" value="ZF_DAG_PE_2"/>
    <property type="match status" value="2"/>
</dbReference>
<dbReference type="PRINTS" id="PR00678">
    <property type="entry name" value="PI3KINASEP85"/>
</dbReference>
<feature type="domain" description="SAM" evidence="7">
    <location>
        <begin position="185"/>
        <end position="248"/>
    </location>
</feature>
<evidence type="ECO:0000313" key="10">
    <source>
        <dbReference type="Proteomes" id="UP001642540"/>
    </source>
</evidence>
<dbReference type="SMART" id="SM00252">
    <property type="entry name" value="SH2"/>
    <property type="match status" value="2"/>
</dbReference>
<evidence type="ECO:0000259" key="6">
    <source>
        <dbReference type="PROSITE" id="PS50081"/>
    </source>
</evidence>
<dbReference type="Pfam" id="PF07647">
    <property type="entry name" value="SAM_2"/>
    <property type="match status" value="1"/>
</dbReference>
<feature type="domain" description="SH2" evidence="5">
    <location>
        <begin position="866"/>
        <end position="960"/>
    </location>
</feature>
<dbReference type="Gene3D" id="3.30.505.10">
    <property type="entry name" value="SH2 domain"/>
    <property type="match status" value="2"/>
</dbReference>
<dbReference type="Pfam" id="PF16454">
    <property type="entry name" value="PI3K_P85_iSH2"/>
    <property type="match status" value="1"/>
</dbReference>
<dbReference type="PROSITE" id="PS00479">
    <property type="entry name" value="ZF_DAG_PE_1"/>
    <property type="match status" value="1"/>
</dbReference>
<dbReference type="InterPro" id="IPR000198">
    <property type="entry name" value="RhoGAP_dom"/>
</dbReference>
<evidence type="ECO:0000313" key="9">
    <source>
        <dbReference type="EMBL" id="CAL8127112.1"/>
    </source>
</evidence>
<gene>
    <name evidence="9" type="ORF">ODALV1_LOCUS21697</name>
</gene>
<reference evidence="9 10" key="1">
    <citation type="submission" date="2024-08" db="EMBL/GenBank/DDBJ databases">
        <authorList>
            <person name="Cucini C."/>
            <person name="Frati F."/>
        </authorList>
    </citation>
    <scope>NUCLEOTIDE SEQUENCE [LARGE SCALE GENOMIC DNA]</scope>
</reference>
<organism evidence="9 10">
    <name type="scientific">Orchesella dallaii</name>
    <dbReference type="NCBI Taxonomy" id="48710"/>
    <lineage>
        <taxon>Eukaryota</taxon>
        <taxon>Metazoa</taxon>
        <taxon>Ecdysozoa</taxon>
        <taxon>Arthropoda</taxon>
        <taxon>Hexapoda</taxon>
        <taxon>Collembola</taxon>
        <taxon>Entomobryomorpha</taxon>
        <taxon>Entomobryoidea</taxon>
        <taxon>Orchesellidae</taxon>
        <taxon>Orchesellinae</taxon>
        <taxon>Orchesella</taxon>
    </lineage>
</organism>
<dbReference type="SUPFAM" id="SSF55550">
    <property type="entry name" value="SH2 domain"/>
    <property type="match status" value="2"/>
</dbReference>
<dbReference type="InterPro" id="IPR036860">
    <property type="entry name" value="SH2_dom_sf"/>
</dbReference>
<feature type="domain" description="Rho-GAP" evidence="8">
    <location>
        <begin position="326"/>
        <end position="553"/>
    </location>
</feature>
<evidence type="ECO:0000256" key="3">
    <source>
        <dbReference type="PROSITE-ProRule" id="PRU00191"/>
    </source>
</evidence>
<dbReference type="Gene3D" id="1.10.287.1490">
    <property type="match status" value="1"/>
</dbReference>
<feature type="domain" description="Phorbol-ester/DAG-type" evidence="6">
    <location>
        <begin position="72"/>
        <end position="122"/>
    </location>
</feature>
<dbReference type="CDD" id="cd20830">
    <property type="entry name" value="C1_PIK3R-like_rpt2"/>
    <property type="match status" value="1"/>
</dbReference>
<dbReference type="PANTHER" id="PTHR45818">
    <property type="entry name" value="PROTEIN VAV"/>
    <property type="match status" value="1"/>
</dbReference>
<dbReference type="Pfam" id="PF00017">
    <property type="entry name" value="SH2"/>
    <property type="match status" value="2"/>
</dbReference>
<dbReference type="SUPFAM" id="SSF47769">
    <property type="entry name" value="SAM/Pointed domain"/>
    <property type="match status" value="1"/>
</dbReference>
<dbReference type="PANTHER" id="PTHR45818:SF3">
    <property type="entry name" value="PROTEIN VAV"/>
    <property type="match status" value="1"/>
</dbReference>
<protein>
    <recommendedName>
        <fullName evidence="11">Phosphatidylinositol 3-kinase regulatory subunit alpha</fullName>
    </recommendedName>
</protein>
<dbReference type="SUPFAM" id="SSF48350">
    <property type="entry name" value="GTPase activation domain, GAP"/>
    <property type="match status" value="1"/>
</dbReference>
<dbReference type="PROSITE" id="PS50238">
    <property type="entry name" value="RHOGAP"/>
    <property type="match status" value="1"/>
</dbReference>
<feature type="domain" description="Phorbol-ester/DAG-type" evidence="6">
    <location>
        <begin position="267"/>
        <end position="317"/>
    </location>
</feature>